<keyword evidence="2" id="KW-1185">Reference proteome</keyword>
<accession>A0A482GDM0</accession>
<organism evidence="1 2">
    <name type="scientific">Escherichia phage vB_EcoM_Goslar</name>
    <dbReference type="NCBI Taxonomy" id="2502409"/>
    <lineage>
        <taxon>Viruses</taxon>
        <taxon>Duplodnaviria</taxon>
        <taxon>Heunggongvirae</taxon>
        <taxon>Uroviricota</taxon>
        <taxon>Caudoviricetes</taxon>
        <taxon>Chimalliviridae</taxon>
        <taxon>Goslarvirus</taxon>
        <taxon>Goslarvirus goslar</taxon>
    </lineage>
</organism>
<dbReference type="EMBL" id="MK327938">
    <property type="protein sequence ID" value="QBO63820.1"/>
    <property type="molecule type" value="Genomic_DNA"/>
</dbReference>
<proteinExistence type="predicted"/>
<reference evidence="1 2" key="1">
    <citation type="submission" date="2018-12" db="EMBL/GenBank/DDBJ databases">
        <title>Still something new to discover - new insights into E. coli phage diversity and taxonomy.</title>
        <authorList>
            <person name="Korf I.H.E."/>
            <person name="Adriaennsens E."/>
            <person name="Dreiseikelmann B."/>
            <person name="Kropinski A."/>
            <person name="Nimtz M."/>
            <person name="Meier-Kolthoff J.P."/>
            <person name="Rohde M."/>
            <person name="van Raaij M."/>
            <person name="Wittmann J."/>
        </authorList>
    </citation>
    <scope>NUCLEOTIDE SEQUENCE [LARGE SCALE GENOMIC DNA]</scope>
</reference>
<evidence type="ECO:0000313" key="1">
    <source>
        <dbReference type="EMBL" id="QBO63820.1"/>
    </source>
</evidence>
<sequence length="161" mass="17608">MKLSTLLSEWGTYLTQKNPHEVTPEQTDVYVKTEVAPKLAPLVTQRYLPFLFFSRNKTLPAASYSNGRISIGQGTAEYNTVVGTVPATTLDVSGISESVGWIYLAVTDSGFVYTLNDSDSSYKNAMRIGTWNKIQGTSHLAATRKVATIEIDDGQLPDSPI</sequence>
<protein>
    <submittedName>
        <fullName evidence="1">Uncharacterized protein</fullName>
    </submittedName>
</protein>
<evidence type="ECO:0000313" key="2">
    <source>
        <dbReference type="Proteomes" id="UP000294673"/>
    </source>
</evidence>
<organismHost>
    <name type="scientific">Escherichia coli</name>
    <dbReference type="NCBI Taxonomy" id="562"/>
</organismHost>
<name>A0A482GDM0_BPGOS</name>
<dbReference type="Proteomes" id="UP000294673">
    <property type="component" value="Segment"/>
</dbReference>
<gene>
    <name evidence="1" type="ORF">Goslar_00027</name>
</gene>